<dbReference type="OrthoDB" id="5421659at2"/>
<dbReference type="Proteomes" id="UP000248798">
    <property type="component" value="Unassembled WGS sequence"/>
</dbReference>
<name>A0A328F8X7_9BACT</name>
<gene>
    <name evidence="2" type="ORF">DO021_20895</name>
    <name evidence="1" type="ORF">EYB58_03430</name>
</gene>
<keyword evidence="4" id="KW-1185">Reference proteome</keyword>
<accession>A0A328F8X7</accession>
<dbReference type="RefSeq" id="WP_111960284.1">
    <property type="nucleotide sequence ID" value="NZ_CP036313.1"/>
</dbReference>
<dbReference type="AlphaFoldDB" id="A0A328F8X7"/>
<evidence type="ECO:0000313" key="4">
    <source>
        <dbReference type="Proteomes" id="UP000293902"/>
    </source>
</evidence>
<reference evidence="1 4" key="2">
    <citation type="submission" date="2019-02" db="EMBL/GenBank/DDBJ databases">
        <title>Complete genome sequence of Desulfobacter hydrogenophilus AcRS1.</title>
        <authorList>
            <person name="Marietou A."/>
            <person name="Lund M.B."/>
            <person name="Marshall I.P.G."/>
            <person name="Schreiber L."/>
            <person name="Jorgensen B."/>
        </authorList>
    </citation>
    <scope>NUCLEOTIDE SEQUENCE [LARGE SCALE GENOMIC DNA]</scope>
    <source>
        <strain evidence="1 4">AcRS1</strain>
    </source>
</reference>
<proteinExistence type="predicted"/>
<dbReference type="EMBL" id="CP036313">
    <property type="protein sequence ID" value="QBH12054.1"/>
    <property type="molecule type" value="Genomic_DNA"/>
</dbReference>
<protein>
    <submittedName>
        <fullName evidence="2">Uncharacterized protein</fullName>
    </submittedName>
</protein>
<dbReference type="Proteomes" id="UP000293902">
    <property type="component" value="Chromosome"/>
</dbReference>
<evidence type="ECO:0000313" key="2">
    <source>
        <dbReference type="EMBL" id="RAM00100.1"/>
    </source>
</evidence>
<evidence type="ECO:0000313" key="1">
    <source>
        <dbReference type="EMBL" id="QBH12054.1"/>
    </source>
</evidence>
<dbReference type="EMBL" id="QLNI01000065">
    <property type="protein sequence ID" value="RAM00100.1"/>
    <property type="molecule type" value="Genomic_DNA"/>
</dbReference>
<sequence length="66" mass="7261">MTYKIIYKTGISFISNAKTLGEAEKEATEYAGYGFGSICITEGESSDSSSDLVAVKFEHDDEWIEP</sequence>
<organism evidence="2 3">
    <name type="scientific">Desulfobacter hydrogenophilus</name>
    <dbReference type="NCBI Taxonomy" id="2291"/>
    <lineage>
        <taxon>Bacteria</taxon>
        <taxon>Pseudomonadati</taxon>
        <taxon>Thermodesulfobacteriota</taxon>
        <taxon>Desulfobacteria</taxon>
        <taxon>Desulfobacterales</taxon>
        <taxon>Desulfobacteraceae</taxon>
        <taxon>Desulfobacter</taxon>
    </lineage>
</organism>
<evidence type="ECO:0000313" key="3">
    <source>
        <dbReference type="Proteomes" id="UP000248798"/>
    </source>
</evidence>
<reference evidence="2 3" key="1">
    <citation type="submission" date="2018-06" db="EMBL/GenBank/DDBJ databases">
        <title>Complete Genome Sequence of Desulfobacter hydrogenophilus (DSM3380).</title>
        <authorList>
            <person name="Marietou A."/>
            <person name="Schreiber L."/>
            <person name="Marshall I."/>
            <person name="Jorgensen B."/>
        </authorList>
    </citation>
    <scope>NUCLEOTIDE SEQUENCE [LARGE SCALE GENOMIC DNA]</scope>
    <source>
        <strain evidence="2 3">DSM 3380</strain>
    </source>
</reference>